<accession>A0ABN3A5K4</accession>
<evidence type="ECO:0000313" key="2">
    <source>
        <dbReference type="EMBL" id="GAA2154356.1"/>
    </source>
</evidence>
<name>A0ABN3A5K4_9ACTN</name>
<gene>
    <name evidence="2" type="ORF">GCM10009760_53210</name>
</gene>
<comment type="caution">
    <text evidence="2">The sequence shown here is derived from an EMBL/GenBank/DDBJ whole genome shotgun (WGS) entry which is preliminary data.</text>
</comment>
<evidence type="ECO:0000313" key="3">
    <source>
        <dbReference type="Proteomes" id="UP001422759"/>
    </source>
</evidence>
<protein>
    <submittedName>
        <fullName evidence="2">Uncharacterized protein</fullName>
    </submittedName>
</protein>
<organism evidence="2 3">
    <name type="scientific">Kitasatospora kazusensis</name>
    <dbReference type="NCBI Taxonomy" id="407974"/>
    <lineage>
        <taxon>Bacteria</taxon>
        <taxon>Bacillati</taxon>
        <taxon>Actinomycetota</taxon>
        <taxon>Actinomycetes</taxon>
        <taxon>Kitasatosporales</taxon>
        <taxon>Streptomycetaceae</taxon>
        <taxon>Kitasatospora</taxon>
    </lineage>
</organism>
<dbReference type="EMBL" id="BAAANT010000041">
    <property type="protein sequence ID" value="GAA2154356.1"/>
    <property type="molecule type" value="Genomic_DNA"/>
</dbReference>
<sequence length="114" mass="11847">MAATRTCTPARRAAAKTPTKTIPALAPVEQPDTTPADPAPAAVDPAVVAALLDQARTDADQLLASVAVVRHRAPPQHHRGLGVAVFEGARRTARSTPADQAGVHLLPYIGGHRE</sequence>
<proteinExistence type="predicted"/>
<evidence type="ECO:0000256" key="1">
    <source>
        <dbReference type="SAM" id="MobiDB-lite"/>
    </source>
</evidence>
<dbReference type="RefSeq" id="WP_344468505.1">
    <property type="nucleotide sequence ID" value="NZ_BAAANT010000041.1"/>
</dbReference>
<reference evidence="2 3" key="1">
    <citation type="journal article" date="2019" name="Int. J. Syst. Evol. Microbiol.">
        <title>The Global Catalogue of Microorganisms (GCM) 10K type strain sequencing project: providing services to taxonomists for standard genome sequencing and annotation.</title>
        <authorList>
            <consortium name="The Broad Institute Genomics Platform"/>
            <consortium name="The Broad Institute Genome Sequencing Center for Infectious Disease"/>
            <person name="Wu L."/>
            <person name="Ma J."/>
        </authorList>
    </citation>
    <scope>NUCLEOTIDE SEQUENCE [LARGE SCALE GENOMIC DNA]</scope>
    <source>
        <strain evidence="2 3">JCM 14560</strain>
    </source>
</reference>
<dbReference type="Proteomes" id="UP001422759">
    <property type="component" value="Unassembled WGS sequence"/>
</dbReference>
<feature type="region of interest" description="Disordered" evidence="1">
    <location>
        <begin position="1"/>
        <end position="41"/>
    </location>
</feature>
<keyword evidence="3" id="KW-1185">Reference proteome</keyword>